<proteinExistence type="predicted"/>
<evidence type="ECO:0000313" key="3">
    <source>
        <dbReference type="Proteomes" id="UP000190044"/>
    </source>
</evidence>
<evidence type="ECO:0000313" key="2">
    <source>
        <dbReference type="EMBL" id="SKB94213.1"/>
    </source>
</evidence>
<protein>
    <submittedName>
        <fullName evidence="2">Uncharacterized protein</fullName>
    </submittedName>
</protein>
<feature type="chain" id="PRO_5012820859" evidence="1">
    <location>
        <begin position="25"/>
        <end position="90"/>
    </location>
</feature>
<name>A0A1T5FDH7_9SPHN</name>
<keyword evidence="3" id="KW-1185">Reference proteome</keyword>
<dbReference type="Proteomes" id="UP000190044">
    <property type="component" value="Unassembled WGS sequence"/>
</dbReference>
<sequence>MTMNKIVIAAFALGMISLPSATLAERATEYIIESGWTKAEAREKAIKRAKVIYNHYTIKSISFGECIYHQPYENQPLDCKLPVYVERHKK</sequence>
<reference evidence="3" key="1">
    <citation type="submission" date="2017-02" db="EMBL/GenBank/DDBJ databases">
        <authorList>
            <person name="Varghese N."/>
            <person name="Submissions S."/>
        </authorList>
    </citation>
    <scope>NUCLEOTIDE SEQUENCE [LARGE SCALE GENOMIC DNA]</scope>
    <source>
        <strain evidence="3">R11H</strain>
    </source>
</reference>
<gene>
    <name evidence="2" type="ORF">SAMN06295937_10339</name>
</gene>
<feature type="signal peptide" evidence="1">
    <location>
        <begin position="1"/>
        <end position="24"/>
    </location>
</feature>
<dbReference type="AlphaFoldDB" id="A0A1T5FDH7"/>
<keyword evidence="1" id="KW-0732">Signal</keyword>
<accession>A0A1T5FDH7</accession>
<evidence type="ECO:0000256" key="1">
    <source>
        <dbReference type="SAM" id="SignalP"/>
    </source>
</evidence>
<dbReference type="EMBL" id="FUYP01000033">
    <property type="protein sequence ID" value="SKB94213.1"/>
    <property type="molecule type" value="Genomic_DNA"/>
</dbReference>
<organism evidence="2 3">
    <name type="scientific">Sphingopyxis flava</name>
    <dbReference type="NCBI Taxonomy" id="1507287"/>
    <lineage>
        <taxon>Bacteria</taxon>
        <taxon>Pseudomonadati</taxon>
        <taxon>Pseudomonadota</taxon>
        <taxon>Alphaproteobacteria</taxon>
        <taxon>Sphingomonadales</taxon>
        <taxon>Sphingomonadaceae</taxon>
        <taxon>Sphingopyxis</taxon>
    </lineage>
</organism>